<dbReference type="GO" id="GO:0015344">
    <property type="term" value="F:siderophore uptake transmembrane transporter activity"/>
    <property type="evidence" value="ECO:0007669"/>
    <property type="project" value="TreeGrafter"/>
</dbReference>
<dbReference type="InterPro" id="IPR036942">
    <property type="entry name" value="Beta-barrel_TonB_sf"/>
</dbReference>
<dbReference type="InterPro" id="IPR012910">
    <property type="entry name" value="Plug_dom"/>
</dbReference>
<keyword evidence="13" id="KW-1185">Reference proteome</keyword>
<dbReference type="InterPro" id="IPR037066">
    <property type="entry name" value="Plug_dom_sf"/>
</dbReference>
<keyword evidence="2 8" id="KW-0813">Transport</keyword>
<sequence>MKGKIWGSLFAFCAVLNANEFEFETLDVSANKTSSEDKAFVTTGAVSSREISSKDTQSIDSIVRGIPGTYTQIDPSIGGVSTNIRGMTGFGRVASKVDGVTQTFYGTSSDSYGYHNGGSTNAFATMVDKNFLIGVDINRGGSSNDANALMGSANYRTIGVDDVVREGNIFGFLGKYSYGTNGIGPSYMGTIGAKAPISDDTKIGFIFGYSTSKIRQDYKTGDGYKMGDGLGKDEYGDDISSPTTPSMLTQKPRSILFKTELTSSDHSNVTQFRSYKNSLAGRKMDFKTYQNDYRYNPNNDLVDFKFMLSFNTADQKYSDGGYVATQDLSKLTSGSQLEQENRSFTFDIGNTSKFELADDLGLQSRYGISYLKTKYQNNIAYSELGNYGYGTSTFSPNGEQSFKSVYLENSLSYKDLTLEGNLNYTKWNIKGHKPECDDNTGCIPMGAIDVDRDDKYLNASATLSYKFHDLFEPYISYSVSNRAPTIQEMFFGSDQGNSVNPFLKAERAKTFEFGFNAYKDGLFTDGDMFGFKLTRYQTDIKNFIRNLRINVGSTYYFHINDPEPVKMSGYEVELKYDMGVFYVKGSYSRQETKTPVSETSSSYMGGFGYTQISELPKYYANVELGTRLFDEKLNIGGIAKITGKAKRVYPGIDERENGDKYDIGDQLARQDLPKIPTIYDLYISYEVTKNFSIKGEVQNVFDKNYIDALHANNGSNQVTYNANGDNVYIFSNAARGRTYYVNFEYRY</sequence>
<evidence type="ECO:0000259" key="10">
    <source>
        <dbReference type="Pfam" id="PF00593"/>
    </source>
</evidence>
<dbReference type="PROSITE" id="PS52016">
    <property type="entry name" value="TONB_DEPENDENT_REC_3"/>
    <property type="match status" value="1"/>
</dbReference>
<evidence type="ECO:0000313" key="12">
    <source>
        <dbReference type="EMBL" id="QCD45569.1"/>
    </source>
</evidence>
<evidence type="ECO:0000256" key="4">
    <source>
        <dbReference type="ARBA" id="ARBA00022692"/>
    </source>
</evidence>
<evidence type="ECO:0000256" key="1">
    <source>
        <dbReference type="ARBA" id="ARBA00004571"/>
    </source>
</evidence>
<gene>
    <name evidence="12" type="ORF">CMUC_1821</name>
</gene>
<dbReference type="Gene3D" id="2.170.130.10">
    <property type="entry name" value="TonB-dependent receptor, plug domain"/>
    <property type="match status" value="1"/>
</dbReference>
<dbReference type="EMBL" id="CP012542">
    <property type="protein sequence ID" value="QCD45569.1"/>
    <property type="molecule type" value="Genomic_DNA"/>
</dbReference>
<accession>A0A6G5QIX9</accession>
<evidence type="ECO:0000256" key="7">
    <source>
        <dbReference type="ARBA" id="ARBA00023237"/>
    </source>
</evidence>
<dbReference type="InterPro" id="IPR039426">
    <property type="entry name" value="TonB-dep_rcpt-like"/>
</dbReference>
<evidence type="ECO:0000256" key="2">
    <source>
        <dbReference type="ARBA" id="ARBA00022448"/>
    </source>
</evidence>
<keyword evidence="5 9" id="KW-0798">TonB box</keyword>
<evidence type="ECO:0000256" key="3">
    <source>
        <dbReference type="ARBA" id="ARBA00022452"/>
    </source>
</evidence>
<dbReference type="Pfam" id="PF00593">
    <property type="entry name" value="TonB_dep_Rec_b-barrel"/>
    <property type="match status" value="1"/>
</dbReference>
<evidence type="ECO:0000259" key="11">
    <source>
        <dbReference type="Pfam" id="PF07715"/>
    </source>
</evidence>
<proteinExistence type="inferred from homology"/>
<evidence type="ECO:0000256" key="9">
    <source>
        <dbReference type="RuleBase" id="RU003357"/>
    </source>
</evidence>
<dbReference type="SUPFAM" id="SSF56935">
    <property type="entry name" value="Porins"/>
    <property type="match status" value="1"/>
</dbReference>
<keyword evidence="3 8" id="KW-1134">Transmembrane beta strand</keyword>
<protein>
    <submittedName>
        <fullName evidence="12">TonB-dependent heme/hemoglobin receptor family protein</fullName>
    </submittedName>
</protein>
<keyword evidence="4 8" id="KW-0812">Transmembrane</keyword>
<organism evidence="12 13">
    <name type="scientific">Campylobacter mucosalis CCUG 21559</name>
    <dbReference type="NCBI Taxonomy" id="1032067"/>
    <lineage>
        <taxon>Bacteria</taxon>
        <taxon>Pseudomonadati</taxon>
        <taxon>Campylobacterota</taxon>
        <taxon>Epsilonproteobacteria</taxon>
        <taxon>Campylobacterales</taxon>
        <taxon>Campylobacteraceae</taxon>
        <taxon>Campylobacter</taxon>
    </lineage>
</organism>
<dbReference type="PANTHER" id="PTHR30069:SF50">
    <property type="entry name" value="TONB-DEPENDENT RECEPTOR HI_1217-RELATED"/>
    <property type="match status" value="1"/>
</dbReference>
<keyword evidence="6 8" id="KW-0472">Membrane</keyword>
<dbReference type="AlphaFoldDB" id="A0A6G5QIX9"/>
<dbReference type="Gene3D" id="2.40.170.20">
    <property type="entry name" value="TonB-dependent receptor, beta-barrel domain"/>
    <property type="match status" value="1"/>
</dbReference>
<dbReference type="Proteomes" id="UP000503264">
    <property type="component" value="Chromosome"/>
</dbReference>
<feature type="domain" description="TonB-dependent receptor-like beta-barrel" evidence="10">
    <location>
        <begin position="268"/>
        <end position="700"/>
    </location>
</feature>
<dbReference type="GO" id="GO:0044718">
    <property type="term" value="P:siderophore transmembrane transport"/>
    <property type="evidence" value="ECO:0007669"/>
    <property type="project" value="TreeGrafter"/>
</dbReference>
<comment type="subcellular location">
    <subcellularLocation>
        <location evidence="1 8">Cell outer membrane</location>
        <topology evidence="1 8">Multi-pass membrane protein</topology>
    </subcellularLocation>
</comment>
<evidence type="ECO:0000256" key="8">
    <source>
        <dbReference type="PROSITE-ProRule" id="PRU01360"/>
    </source>
</evidence>
<reference evidence="12 13" key="1">
    <citation type="submission" date="2016-07" db="EMBL/GenBank/DDBJ databases">
        <title>Comparative genomics of the Campylobacter concisus group.</title>
        <authorList>
            <person name="Miller W.G."/>
            <person name="Yee E."/>
            <person name="Chapman M.H."/>
            <person name="Huynh S."/>
            <person name="Bono J.L."/>
            <person name="On S.L.W."/>
            <person name="StLeger J."/>
            <person name="Foster G."/>
            <person name="Parker C.T."/>
        </authorList>
    </citation>
    <scope>NUCLEOTIDE SEQUENCE [LARGE SCALE GENOMIC DNA]</scope>
    <source>
        <strain evidence="12 13">CCUG 21559</strain>
    </source>
</reference>
<dbReference type="GO" id="GO:0009279">
    <property type="term" value="C:cell outer membrane"/>
    <property type="evidence" value="ECO:0007669"/>
    <property type="project" value="UniProtKB-SubCell"/>
</dbReference>
<dbReference type="Pfam" id="PF07715">
    <property type="entry name" value="Plug"/>
    <property type="match status" value="1"/>
</dbReference>
<dbReference type="PANTHER" id="PTHR30069">
    <property type="entry name" value="TONB-DEPENDENT OUTER MEMBRANE RECEPTOR"/>
    <property type="match status" value="1"/>
</dbReference>
<keyword evidence="7 8" id="KW-0998">Cell outer membrane</keyword>
<evidence type="ECO:0000313" key="13">
    <source>
        <dbReference type="Proteomes" id="UP000503264"/>
    </source>
</evidence>
<dbReference type="InterPro" id="IPR000531">
    <property type="entry name" value="Beta-barrel_TonB"/>
</dbReference>
<evidence type="ECO:0000256" key="6">
    <source>
        <dbReference type="ARBA" id="ARBA00023136"/>
    </source>
</evidence>
<dbReference type="RefSeq" id="WP_171994255.1">
    <property type="nucleotide sequence ID" value="NZ_CP012542.1"/>
</dbReference>
<comment type="similarity">
    <text evidence="8 9">Belongs to the TonB-dependent receptor family.</text>
</comment>
<feature type="domain" description="TonB-dependent receptor plug" evidence="11">
    <location>
        <begin position="44"/>
        <end position="144"/>
    </location>
</feature>
<keyword evidence="12" id="KW-0675">Receptor</keyword>
<evidence type="ECO:0000256" key="5">
    <source>
        <dbReference type="ARBA" id="ARBA00023077"/>
    </source>
</evidence>
<name>A0A6G5QIX9_9BACT</name>